<dbReference type="RefSeq" id="WP_345497992.1">
    <property type="nucleotide sequence ID" value="NZ_BAABJM010000005.1"/>
</dbReference>
<accession>A0ABP9KPF6</accession>
<organism evidence="1 2">
    <name type="scientific">Nocardia callitridis</name>
    <dbReference type="NCBI Taxonomy" id="648753"/>
    <lineage>
        <taxon>Bacteria</taxon>
        <taxon>Bacillati</taxon>
        <taxon>Actinomycetota</taxon>
        <taxon>Actinomycetes</taxon>
        <taxon>Mycobacteriales</taxon>
        <taxon>Nocardiaceae</taxon>
        <taxon>Nocardia</taxon>
    </lineage>
</organism>
<sequence>MDPSRCVVLVPIGGYLEPECAKGLAELEARGYHVRAMPRYAAIDQGRSQMATDAMFDDYEAMMWIDSDVGFNADAVDMLREQDLPIVCGIYPRKGARQLACKLLPDTPRVLFGEGGGPMEICYAPMGFCFTQRVVYETMIVHEQLPICNQQFKRITVPYFLPLIVPDGDDHLYLSAEYSFCERARRSGFDIIADTRIRLSHIGKHTYVWEDAGTDRHRYATYELNIR</sequence>
<evidence type="ECO:0008006" key="3">
    <source>
        <dbReference type="Google" id="ProtNLM"/>
    </source>
</evidence>
<gene>
    <name evidence="1" type="ORF">GCM10023318_47530</name>
</gene>
<comment type="caution">
    <text evidence="1">The sequence shown here is derived from an EMBL/GenBank/DDBJ whole genome shotgun (WGS) entry which is preliminary data.</text>
</comment>
<evidence type="ECO:0000313" key="2">
    <source>
        <dbReference type="Proteomes" id="UP001500603"/>
    </source>
</evidence>
<dbReference type="Proteomes" id="UP001500603">
    <property type="component" value="Unassembled WGS sequence"/>
</dbReference>
<keyword evidence="2" id="KW-1185">Reference proteome</keyword>
<reference evidence="2" key="1">
    <citation type="journal article" date="2019" name="Int. J. Syst. Evol. Microbiol.">
        <title>The Global Catalogue of Microorganisms (GCM) 10K type strain sequencing project: providing services to taxonomists for standard genome sequencing and annotation.</title>
        <authorList>
            <consortium name="The Broad Institute Genomics Platform"/>
            <consortium name="The Broad Institute Genome Sequencing Center for Infectious Disease"/>
            <person name="Wu L."/>
            <person name="Ma J."/>
        </authorList>
    </citation>
    <scope>NUCLEOTIDE SEQUENCE [LARGE SCALE GENOMIC DNA]</scope>
    <source>
        <strain evidence="2">JCM 18298</strain>
    </source>
</reference>
<evidence type="ECO:0000313" key="1">
    <source>
        <dbReference type="EMBL" id="GAA5063166.1"/>
    </source>
</evidence>
<protein>
    <recommendedName>
        <fullName evidence="3">Glycosyltransferase</fullName>
    </recommendedName>
</protein>
<proteinExistence type="predicted"/>
<dbReference type="EMBL" id="BAABJM010000005">
    <property type="protein sequence ID" value="GAA5063166.1"/>
    <property type="molecule type" value="Genomic_DNA"/>
</dbReference>
<name>A0ABP9KPF6_9NOCA</name>